<dbReference type="Pfam" id="PF18102">
    <property type="entry name" value="DTC"/>
    <property type="match status" value="1"/>
</dbReference>
<evidence type="ECO:0000313" key="7">
    <source>
        <dbReference type="Proteomes" id="UP000095283"/>
    </source>
</evidence>
<dbReference type="GO" id="GO:0007219">
    <property type="term" value="P:Notch signaling pathway"/>
    <property type="evidence" value="ECO:0007669"/>
    <property type="project" value="InterPro"/>
</dbReference>
<sequence length="180" mass="20912">MSRVFEIEKNKGRSEPATVKIFIKWVIKFVDIKENIVKQFTNIFENKFGEFFILIFKIVCIKVGIDKCIEFVLFYYNYNLKIKNLFLQQYMMCSTDRKYCPVCRAYFALPIGSQPEGSTMKIRTIRGLSLEGHPDSVNTIEITYWIPDGIQGPNHLRPGIPYYGTRRVAFLPDSPSGQMV</sequence>
<dbReference type="GO" id="GO:0008270">
    <property type="term" value="F:zinc ion binding"/>
    <property type="evidence" value="ECO:0007669"/>
    <property type="project" value="UniProtKB-KW"/>
</dbReference>
<dbReference type="GO" id="GO:0061630">
    <property type="term" value="F:ubiquitin protein ligase activity"/>
    <property type="evidence" value="ECO:0007669"/>
    <property type="project" value="UniProtKB-UniRule"/>
</dbReference>
<accession>A0A1I7WZZ3</accession>
<proteinExistence type="inferred from homology"/>
<dbReference type="UniPathway" id="UPA00143"/>
<dbReference type="PANTHER" id="PTHR12622">
    <property type="entry name" value="DELTEX-RELATED"/>
    <property type="match status" value="1"/>
</dbReference>
<keyword evidence="3 5" id="KW-0808">Transferase</keyword>
<keyword evidence="4 5" id="KW-0479">Metal-binding</keyword>
<dbReference type="InterPro" id="IPR039398">
    <property type="entry name" value="Deltex_fam"/>
</dbReference>
<evidence type="ECO:0000256" key="4">
    <source>
        <dbReference type="ARBA" id="ARBA00022723"/>
    </source>
</evidence>
<dbReference type="WBParaSite" id="Hba_10770">
    <property type="protein sequence ID" value="Hba_10770"/>
    <property type="gene ID" value="Hba_10770"/>
</dbReference>
<dbReference type="GO" id="GO:0016567">
    <property type="term" value="P:protein ubiquitination"/>
    <property type="evidence" value="ECO:0007669"/>
    <property type="project" value="UniProtKB-UniRule"/>
</dbReference>
<dbReference type="InterPro" id="IPR039396">
    <property type="entry name" value="Deltex_C"/>
</dbReference>
<dbReference type="Gene3D" id="3.30.390.130">
    <property type="match status" value="1"/>
</dbReference>
<evidence type="ECO:0000259" key="6">
    <source>
        <dbReference type="Pfam" id="PF18102"/>
    </source>
</evidence>
<reference evidence="8" key="1">
    <citation type="submission" date="2016-11" db="UniProtKB">
        <authorList>
            <consortium name="WormBaseParasite"/>
        </authorList>
    </citation>
    <scope>IDENTIFICATION</scope>
</reference>
<comment type="catalytic activity">
    <reaction evidence="1 5">
        <text>S-ubiquitinyl-[E2 ubiquitin-conjugating enzyme]-L-cysteine + [acceptor protein]-L-lysine = [E2 ubiquitin-conjugating enzyme]-L-cysteine + N(6)-ubiquitinyl-[acceptor protein]-L-lysine.</text>
        <dbReference type="EC" id="2.3.2.27"/>
    </reaction>
</comment>
<comment type="subcellular location">
    <subcellularLocation>
        <location evidence="5">Cytoplasm</location>
    </subcellularLocation>
</comment>
<dbReference type="GO" id="GO:0005737">
    <property type="term" value="C:cytoplasm"/>
    <property type="evidence" value="ECO:0007669"/>
    <property type="project" value="UniProtKB-SubCell"/>
</dbReference>
<keyword evidence="5" id="KW-0863">Zinc-finger</keyword>
<dbReference type="AlphaFoldDB" id="A0A1I7WZZ3"/>
<evidence type="ECO:0000313" key="8">
    <source>
        <dbReference type="WBParaSite" id="Hba_10770"/>
    </source>
</evidence>
<evidence type="ECO:0000256" key="2">
    <source>
        <dbReference type="ARBA" id="ARBA00004906"/>
    </source>
</evidence>
<evidence type="ECO:0000256" key="3">
    <source>
        <dbReference type="ARBA" id="ARBA00022679"/>
    </source>
</evidence>
<organism evidence="7 8">
    <name type="scientific">Heterorhabditis bacteriophora</name>
    <name type="common">Entomopathogenic nematode worm</name>
    <dbReference type="NCBI Taxonomy" id="37862"/>
    <lineage>
        <taxon>Eukaryota</taxon>
        <taxon>Metazoa</taxon>
        <taxon>Ecdysozoa</taxon>
        <taxon>Nematoda</taxon>
        <taxon>Chromadorea</taxon>
        <taxon>Rhabditida</taxon>
        <taxon>Rhabditina</taxon>
        <taxon>Rhabditomorpha</taxon>
        <taxon>Strongyloidea</taxon>
        <taxon>Heterorhabditidae</taxon>
        <taxon>Heterorhabditis</taxon>
    </lineage>
</organism>
<comment type="similarity">
    <text evidence="5">Belongs to the Deltex family.</text>
</comment>
<protein>
    <recommendedName>
        <fullName evidence="5">E3 ubiquitin-protein ligase</fullName>
        <ecNumber evidence="5">2.3.2.27</ecNumber>
    </recommendedName>
</protein>
<comment type="pathway">
    <text evidence="2 5">Protein modification; protein ubiquitination.</text>
</comment>
<evidence type="ECO:0000256" key="5">
    <source>
        <dbReference type="RuleBase" id="RU367105"/>
    </source>
</evidence>
<dbReference type="Proteomes" id="UP000095283">
    <property type="component" value="Unplaced"/>
</dbReference>
<dbReference type="InterPro" id="IPR039399">
    <property type="entry name" value="Deltex_C_sf"/>
</dbReference>
<evidence type="ECO:0000256" key="1">
    <source>
        <dbReference type="ARBA" id="ARBA00000900"/>
    </source>
</evidence>
<keyword evidence="5" id="KW-0862">Zinc</keyword>
<dbReference type="EC" id="2.3.2.27" evidence="5"/>
<keyword evidence="5" id="KW-0963">Cytoplasm</keyword>
<keyword evidence="7" id="KW-1185">Reference proteome</keyword>
<name>A0A1I7WZZ3_HETBA</name>
<feature type="domain" description="Deltex C-terminal" evidence="6">
    <location>
        <begin position="112"/>
        <end position="180"/>
    </location>
</feature>